<dbReference type="EC" id="3.6.1.54" evidence="10"/>
<evidence type="ECO:0000256" key="3">
    <source>
        <dbReference type="ARBA" id="ARBA00022519"/>
    </source>
</evidence>
<proteinExistence type="inferred from homology"/>
<evidence type="ECO:0000256" key="2">
    <source>
        <dbReference type="ARBA" id="ARBA00022516"/>
    </source>
</evidence>
<dbReference type="UniPathway" id="UPA00359">
    <property type="reaction ID" value="UER00480"/>
</dbReference>
<dbReference type="CDD" id="cd07398">
    <property type="entry name" value="MPP_YbbF-LpxH"/>
    <property type="match status" value="1"/>
</dbReference>
<evidence type="ECO:0000256" key="6">
    <source>
        <dbReference type="ARBA" id="ARBA00022801"/>
    </source>
</evidence>
<keyword evidence="7 10" id="KW-0443">Lipid metabolism</keyword>
<dbReference type="RefSeq" id="WP_082368157.1">
    <property type="nucleotide sequence ID" value="NZ_BBYR01000026.1"/>
</dbReference>
<dbReference type="SUPFAM" id="SSF56300">
    <property type="entry name" value="Metallo-dependent phosphatases"/>
    <property type="match status" value="1"/>
</dbReference>
<sequence>MAAGQPSPVDPNDPLREEAAAIGLPPLPPPALAGDPHALPRFWELKAPQRWQQIDFISDLHLAADRPRTLQAFADYLEDTPADAVFILGDLFDLWAGDDTRRLPFEGRCAELLAEAATRRAVLLMVGNRDFLVGAEFARACGITALADPTVLLAFGRRHLLSHGDALCLADVGYQRFRAQVRDPAWQQRFLAQPLEQRLAQAQAVRQNSERRRGEGGGPGGEEPWTDIDPHAAVRWMHEAGTPVLIHGHTHMPGSEPLAPGFVRHVLSDWDFDGPGDGPGAGARAELLRLSAQGLLRLPLAAPR</sequence>
<feature type="binding site" evidence="10">
    <location>
        <position position="251"/>
    </location>
    <ligand>
        <name>Mn(2+)</name>
        <dbReference type="ChEBI" id="CHEBI:29035"/>
        <label>1</label>
    </ligand>
</feature>
<feature type="region of interest" description="Disordered" evidence="11">
    <location>
        <begin position="202"/>
        <end position="227"/>
    </location>
</feature>
<comment type="catalytic activity">
    <reaction evidence="10">
        <text>UDP-2-N,3-O-bis[(3R)-3-hydroxytetradecanoyl]-alpha-D-glucosamine + H2O = 2-N,3-O-bis[(3R)-3-hydroxytetradecanoyl]-alpha-D-glucosaminyl 1-phosphate + UMP + 2 H(+)</text>
        <dbReference type="Rhea" id="RHEA:25213"/>
        <dbReference type="ChEBI" id="CHEBI:15377"/>
        <dbReference type="ChEBI" id="CHEBI:15378"/>
        <dbReference type="ChEBI" id="CHEBI:57865"/>
        <dbReference type="ChEBI" id="CHEBI:57957"/>
        <dbReference type="ChEBI" id="CHEBI:78847"/>
        <dbReference type="EC" id="3.6.1.54"/>
    </reaction>
</comment>
<evidence type="ECO:0000256" key="1">
    <source>
        <dbReference type="ARBA" id="ARBA00022475"/>
    </source>
</evidence>
<reference evidence="13 14" key="2">
    <citation type="journal article" date="2016" name="Science">
        <title>A bacterium that degrades and assimilates poly(ethylene terephthalate).</title>
        <authorList>
            <person name="Yoshida S."/>
            <person name="Hiraga K."/>
            <person name="Takehana T."/>
            <person name="Taniguchi I."/>
            <person name="Yamaji H."/>
            <person name="Maeda Y."/>
            <person name="Toyohara K."/>
            <person name="Miyamoto K."/>
            <person name="Kimura Y."/>
            <person name="Oda K."/>
        </authorList>
    </citation>
    <scope>NUCLEOTIDE SEQUENCE [LARGE SCALE GENOMIC DNA]</scope>
    <source>
        <strain evidence="14">NBRC 110686 / TISTR 2288 / 201-F6</strain>
    </source>
</reference>
<gene>
    <name evidence="10" type="primary">lpxH</name>
    <name evidence="13" type="ORF">ISF6_1436</name>
</gene>
<comment type="caution">
    <text evidence="10">Lacks conserved residue(s) required for the propagation of feature annotation.</text>
</comment>
<name>A0A0K8NZ63_PISS1</name>
<evidence type="ECO:0000256" key="4">
    <source>
        <dbReference type="ARBA" id="ARBA00022556"/>
    </source>
</evidence>
<feature type="binding site" evidence="10">
    <location>
        <position position="90"/>
    </location>
    <ligand>
        <name>Mn(2+)</name>
        <dbReference type="ChEBI" id="CHEBI:29035"/>
        <label>1</label>
    </ligand>
</feature>
<feature type="binding site" evidence="10">
    <location>
        <position position="249"/>
    </location>
    <ligand>
        <name>Mn(2+)</name>
        <dbReference type="ChEBI" id="CHEBI:29035"/>
        <label>2</label>
    </ligand>
</feature>
<keyword evidence="3 10" id="KW-0997">Cell inner membrane</keyword>
<keyword evidence="9 10" id="KW-0464">Manganese</keyword>
<dbReference type="Gene3D" id="3.60.21.10">
    <property type="match status" value="1"/>
</dbReference>
<protein>
    <recommendedName>
        <fullName evidence="10">UDP-2,3-diacylglucosamine hydrolase</fullName>
        <ecNumber evidence="10">3.6.1.54</ecNumber>
    </recommendedName>
    <alternativeName>
        <fullName evidence="10">UDP-2,3-diacylglucosamine diphosphatase</fullName>
    </alternativeName>
</protein>
<evidence type="ECO:0000256" key="10">
    <source>
        <dbReference type="HAMAP-Rule" id="MF_00575"/>
    </source>
</evidence>
<feature type="binding site" evidence="10">
    <location>
        <position position="90"/>
    </location>
    <ligand>
        <name>Mn(2+)</name>
        <dbReference type="ChEBI" id="CHEBI:29035"/>
        <label>2</label>
    </ligand>
</feature>
<comment type="subcellular location">
    <subcellularLocation>
        <location evidence="10">Cell inner membrane</location>
        <topology evidence="10">Peripheral membrane protein</topology>
        <orientation evidence="10">Cytoplasmic side</orientation>
    </subcellularLocation>
</comment>
<evidence type="ECO:0000256" key="11">
    <source>
        <dbReference type="SAM" id="MobiDB-lite"/>
    </source>
</evidence>
<accession>A0A0K8NZ63</accession>
<dbReference type="GO" id="GO:0019897">
    <property type="term" value="C:extrinsic component of plasma membrane"/>
    <property type="evidence" value="ECO:0007669"/>
    <property type="project" value="UniProtKB-UniRule"/>
</dbReference>
<keyword evidence="2 10" id="KW-0444">Lipid biosynthesis</keyword>
<dbReference type="Proteomes" id="UP000037660">
    <property type="component" value="Unassembled WGS sequence"/>
</dbReference>
<comment type="pathway">
    <text evidence="10">Glycolipid biosynthesis; lipid IV(A) biosynthesis; lipid IV(A) from (3R)-3-hydroxytetradecanoyl-[acyl-carrier-protein] and UDP-N-acetyl-alpha-D-glucosamine: step 4/6.</text>
</comment>
<feature type="binding site" evidence="10">
    <location>
        <position position="209"/>
    </location>
    <ligand>
        <name>substrate</name>
    </ligand>
</feature>
<feature type="binding site" evidence="10">
    <location>
        <position position="61"/>
    </location>
    <ligand>
        <name>Mn(2+)</name>
        <dbReference type="ChEBI" id="CHEBI:29035"/>
        <label>1</label>
    </ligand>
</feature>
<feature type="region of interest" description="Disordered" evidence="11">
    <location>
        <begin position="1"/>
        <end position="29"/>
    </location>
</feature>
<comment type="caution">
    <text evidence="13">The sequence shown here is derived from an EMBL/GenBank/DDBJ whole genome shotgun (WGS) entry which is preliminary data.</text>
</comment>
<dbReference type="GO" id="GO:0005737">
    <property type="term" value="C:cytoplasm"/>
    <property type="evidence" value="ECO:0007669"/>
    <property type="project" value="InterPro"/>
</dbReference>
<feature type="domain" description="Calcineurin-like phosphoesterase" evidence="12">
    <location>
        <begin position="54"/>
        <end position="253"/>
    </location>
</feature>
<feature type="binding site" evidence="10">
    <location>
        <begin position="128"/>
        <end position="129"/>
    </location>
    <ligand>
        <name>substrate</name>
    </ligand>
</feature>
<dbReference type="AlphaFoldDB" id="A0A0K8NZ63"/>
<feature type="binding site" evidence="10">
    <location>
        <position position="59"/>
    </location>
    <ligand>
        <name>Mn(2+)</name>
        <dbReference type="ChEBI" id="CHEBI:29035"/>
        <label>1</label>
    </ligand>
</feature>
<keyword evidence="14" id="KW-1185">Reference proteome</keyword>
<feature type="binding site" evidence="10">
    <location>
        <position position="128"/>
    </location>
    <ligand>
        <name>Mn(2+)</name>
        <dbReference type="ChEBI" id="CHEBI:29035"/>
        <label>2</label>
    </ligand>
</feature>
<feature type="binding site" evidence="10">
    <location>
        <position position="171"/>
    </location>
    <ligand>
        <name>substrate</name>
    </ligand>
</feature>
<dbReference type="InterPro" id="IPR043461">
    <property type="entry name" value="LpxH-like"/>
</dbReference>
<keyword evidence="5 10" id="KW-0479">Metal-binding</keyword>
<dbReference type="EMBL" id="BBYR01000026">
    <property type="protein sequence ID" value="GAP35663.1"/>
    <property type="molecule type" value="Genomic_DNA"/>
</dbReference>
<feature type="binding site" evidence="10">
    <location>
        <position position="163"/>
    </location>
    <ligand>
        <name>Mn(2+)</name>
        <dbReference type="ChEBI" id="CHEBI:29035"/>
        <label>2</label>
    </ligand>
</feature>
<evidence type="ECO:0000256" key="7">
    <source>
        <dbReference type="ARBA" id="ARBA00023098"/>
    </source>
</evidence>
<dbReference type="InterPro" id="IPR004843">
    <property type="entry name" value="Calcineurin-like_PHP"/>
</dbReference>
<dbReference type="NCBIfam" id="NF003743">
    <property type="entry name" value="PRK05340.1"/>
    <property type="match status" value="1"/>
</dbReference>
<comment type="cofactor">
    <cofactor evidence="10">
        <name>Mn(2+)</name>
        <dbReference type="ChEBI" id="CHEBI:29035"/>
    </cofactor>
    <text evidence="10">Binds 2 Mn(2+) ions per subunit in a binuclear metal center.</text>
</comment>
<evidence type="ECO:0000256" key="5">
    <source>
        <dbReference type="ARBA" id="ARBA00022723"/>
    </source>
</evidence>
<dbReference type="Pfam" id="PF00149">
    <property type="entry name" value="Metallophos"/>
    <property type="match status" value="1"/>
</dbReference>
<dbReference type="STRING" id="1547922.ISF6_1436"/>
<evidence type="ECO:0000259" key="12">
    <source>
        <dbReference type="Pfam" id="PF00149"/>
    </source>
</evidence>
<dbReference type="PANTHER" id="PTHR34990:SF1">
    <property type="entry name" value="UDP-2,3-DIACYLGLUCOSAMINE HYDROLASE"/>
    <property type="match status" value="1"/>
</dbReference>
<comment type="similarity">
    <text evidence="10">Belongs to the LpxH family.</text>
</comment>
<keyword evidence="1 10" id="KW-1003">Cell membrane</keyword>
<evidence type="ECO:0000256" key="8">
    <source>
        <dbReference type="ARBA" id="ARBA00023136"/>
    </source>
</evidence>
<dbReference type="GO" id="GO:0009245">
    <property type="term" value="P:lipid A biosynthetic process"/>
    <property type="evidence" value="ECO:0007669"/>
    <property type="project" value="UniProtKB-UniRule"/>
</dbReference>
<reference evidence="14" key="1">
    <citation type="submission" date="2015-07" db="EMBL/GenBank/DDBJ databases">
        <title>Discovery of a poly(ethylene terephthalate assimilation.</title>
        <authorList>
            <person name="Yoshida S."/>
            <person name="Hiraga K."/>
            <person name="Takehana T."/>
            <person name="Taniguchi I."/>
            <person name="Yamaji H."/>
            <person name="Maeda Y."/>
            <person name="Toyohara K."/>
            <person name="Miyamoto K."/>
            <person name="Kimura Y."/>
            <person name="Oda K."/>
        </authorList>
    </citation>
    <scope>NUCLEOTIDE SEQUENCE [LARGE SCALE GENOMIC DNA]</scope>
    <source>
        <strain evidence="14">NBRC 110686 / TISTR 2288 / 201-F6</strain>
    </source>
</reference>
<dbReference type="GO" id="GO:0030145">
    <property type="term" value="F:manganese ion binding"/>
    <property type="evidence" value="ECO:0007669"/>
    <property type="project" value="UniProtKB-UniRule"/>
</dbReference>
<dbReference type="PANTHER" id="PTHR34990">
    <property type="entry name" value="UDP-2,3-DIACYLGLUCOSAMINE HYDROLASE-RELATED"/>
    <property type="match status" value="1"/>
</dbReference>
<comment type="function">
    <text evidence="10">Hydrolyzes the pyrophosphate bond of UDP-2,3-diacylglucosamine to yield 2,3-diacylglucosamine 1-phosphate (lipid X) and UMP by catalyzing the attack of water at the alpha-P atom. Involved in the biosynthesis of lipid A, a phosphorylated glycolipid that anchors the lipopolysaccharide to the outer membrane of the cell.</text>
</comment>
<dbReference type="InterPro" id="IPR029052">
    <property type="entry name" value="Metallo-depent_PP-like"/>
</dbReference>
<feature type="binding site" evidence="10">
    <location>
        <position position="249"/>
    </location>
    <ligand>
        <name>substrate</name>
    </ligand>
</feature>
<keyword evidence="8 10" id="KW-0472">Membrane</keyword>
<dbReference type="GO" id="GO:0008758">
    <property type="term" value="F:UDP-2,3-diacylglucosamine hydrolase activity"/>
    <property type="evidence" value="ECO:0007669"/>
    <property type="project" value="UniProtKB-UniRule"/>
</dbReference>
<dbReference type="InterPro" id="IPR010138">
    <property type="entry name" value="UDP-diacylglucosamine_Hdrlase"/>
</dbReference>
<evidence type="ECO:0000313" key="13">
    <source>
        <dbReference type="EMBL" id="GAP35663.1"/>
    </source>
</evidence>
<evidence type="ECO:0000313" key="14">
    <source>
        <dbReference type="Proteomes" id="UP000037660"/>
    </source>
</evidence>
<keyword evidence="4 10" id="KW-0441">Lipid A biosynthesis</keyword>
<dbReference type="OrthoDB" id="9783283at2"/>
<keyword evidence="6 10" id="KW-0378">Hydrolase</keyword>
<dbReference type="HAMAP" id="MF_00575">
    <property type="entry name" value="LpxH"/>
    <property type="match status" value="1"/>
</dbReference>
<organism evidence="13 14">
    <name type="scientific">Piscinibacter sakaiensis</name>
    <name type="common">Ideonella sakaiensis</name>
    <dbReference type="NCBI Taxonomy" id="1547922"/>
    <lineage>
        <taxon>Bacteria</taxon>
        <taxon>Pseudomonadati</taxon>
        <taxon>Pseudomonadota</taxon>
        <taxon>Betaproteobacteria</taxon>
        <taxon>Burkholderiales</taxon>
        <taxon>Sphaerotilaceae</taxon>
        <taxon>Piscinibacter</taxon>
    </lineage>
</organism>
<evidence type="ECO:0000256" key="9">
    <source>
        <dbReference type="ARBA" id="ARBA00023211"/>
    </source>
</evidence>